<evidence type="ECO:0000313" key="7">
    <source>
        <dbReference type="Proteomes" id="UP000820977"/>
    </source>
</evidence>
<evidence type="ECO:0000313" key="6">
    <source>
        <dbReference type="EMBL" id="NPE26221.1"/>
    </source>
</evidence>
<evidence type="ECO:0000256" key="3">
    <source>
        <dbReference type="ARBA" id="ARBA00023085"/>
    </source>
</evidence>
<dbReference type="RefSeq" id="WP_172345678.1">
    <property type="nucleotide sequence ID" value="NZ_CASYYZ010000074.1"/>
</dbReference>
<reference evidence="6 7" key="1">
    <citation type="submission" date="2020-05" db="EMBL/GenBank/DDBJ databases">
        <title>Distinct polysaccharide utilization as determinants for interspecies competition between intestinal Prevotella spp.</title>
        <authorList>
            <person name="Galvez E.J.C."/>
            <person name="Iljazovic A."/>
            <person name="Strowig T."/>
        </authorList>
    </citation>
    <scope>NUCLEOTIDE SEQUENCE [LARGE SCALE GENOMIC DNA]</scope>
    <source>
        <strain evidence="6 7">PCHR</strain>
    </source>
</reference>
<feature type="chain" id="PRO_5046364694" description="Pectinesterase catalytic domain-containing protein" evidence="4">
    <location>
        <begin position="29"/>
        <end position="507"/>
    </location>
</feature>
<keyword evidence="4" id="KW-0732">Signal</keyword>
<dbReference type="InterPro" id="IPR011050">
    <property type="entry name" value="Pectin_lyase_fold/virulence"/>
</dbReference>
<evidence type="ECO:0000259" key="5">
    <source>
        <dbReference type="Pfam" id="PF01095"/>
    </source>
</evidence>
<protein>
    <recommendedName>
        <fullName evidence="5">Pectinesterase catalytic domain-containing protein</fullName>
    </recommendedName>
</protein>
<name>A0ABX2B3X1_9BACT</name>
<comment type="similarity">
    <text evidence="1">Belongs to the pectinesterase family.</text>
</comment>
<feature type="domain" description="Pectinesterase catalytic" evidence="5">
    <location>
        <begin position="32"/>
        <end position="313"/>
    </location>
</feature>
<proteinExistence type="inferred from homology"/>
<sequence length="507" mass="55547">MKIHLTYITKYLSAALLFVTVPSSGQNAFMKVVAQDGTGDYRSINEAVGSCTQDGTRNFIFIKNGTYEEQVKIPKGITLSIIGENRDKTVITHSVSHASGLDKEETSTIYVEAFDLYGENFTTQHTAGRNGGQAECITNSGDRMTFRNVAMKANQDGVRFDHASRSYMKDCYIEGTVDYIYDSGIAFLDNCEIKQLYPGYIVAPGNSYVLISRTESKELCGQSKLWNIGITIRDSRLTCDEANVKSGASYLGRPWGKTSSAAMFIRCKMDSHINAAGFTNMSEGTKTYIGEYQSMDLGGNPIDVSKRISWEFTEDPAHNSQYIDERVINNIYDMERVYTLAGKSGARAGGEFNPIPLVTPVPAPAVACSGGKFTWQAADGAAGYLIYKNGRYLCNTAATEFEDTDYDSSARYTLRTVSATGCLGDEADMTATGIDAAVSEELEIKTSADGIYWNTRAKAMLYSASGLQVASTEGTWMSWGNLPRGCYILKVVTGGKDCTVRKIMKRM</sequence>
<gene>
    <name evidence="6" type="ORF">HPS54_12005</name>
</gene>
<keyword evidence="7" id="KW-1185">Reference proteome</keyword>
<evidence type="ECO:0000256" key="4">
    <source>
        <dbReference type="SAM" id="SignalP"/>
    </source>
</evidence>
<keyword evidence="2" id="KW-0378">Hydrolase</keyword>
<dbReference type="Pfam" id="PF01095">
    <property type="entry name" value="Pectinesterase"/>
    <property type="match status" value="1"/>
</dbReference>
<dbReference type="Proteomes" id="UP000820977">
    <property type="component" value="Unassembled WGS sequence"/>
</dbReference>
<dbReference type="SUPFAM" id="SSF51126">
    <property type="entry name" value="Pectin lyase-like"/>
    <property type="match status" value="1"/>
</dbReference>
<evidence type="ECO:0000256" key="1">
    <source>
        <dbReference type="ARBA" id="ARBA00008891"/>
    </source>
</evidence>
<dbReference type="EMBL" id="JABKKJ010000035">
    <property type="protein sequence ID" value="NPE26221.1"/>
    <property type="molecule type" value="Genomic_DNA"/>
</dbReference>
<organism evidence="6 7">
    <name type="scientific">Xylanibacter caecicola</name>
    <dbReference type="NCBI Taxonomy" id="2736294"/>
    <lineage>
        <taxon>Bacteria</taxon>
        <taxon>Pseudomonadati</taxon>
        <taxon>Bacteroidota</taxon>
        <taxon>Bacteroidia</taxon>
        <taxon>Bacteroidales</taxon>
        <taxon>Prevotellaceae</taxon>
        <taxon>Xylanibacter</taxon>
    </lineage>
</organism>
<comment type="caution">
    <text evidence="6">The sequence shown here is derived from an EMBL/GenBank/DDBJ whole genome shotgun (WGS) entry which is preliminary data.</text>
</comment>
<dbReference type="PANTHER" id="PTHR31321">
    <property type="entry name" value="ACYL-COA THIOESTER HYDROLASE YBHC-RELATED"/>
    <property type="match status" value="1"/>
</dbReference>
<accession>A0ABX2B3X1</accession>
<dbReference type="InterPro" id="IPR012334">
    <property type="entry name" value="Pectin_lyas_fold"/>
</dbReference>
<dbReference type="Gene3D" id="2.160.20.10">
    <property type="entry name" value="Single-stranded right-handed beta-helix, Pectin lyase-like"/>
    <property type="match status" value="1"/>
</dbReference>
<evidence type="ECO:0000256" key="2">
    <source>
        <dbReference type="ARBA" id="ARBA00022801"/>
    </source>
</evidence>
<keyword evidence="3" id="KW-0063">Aspartyl esterase</keyword>
<dbReference type="PANTHER" id="PTHR31321:SF57">
    <property type="entry name" value="PECTINESTERASE 53-RELATED"/>
    <property type="match status" value="1"/>
</dbReference>
<dbReference type="InterPro" id="IPR000070">
    <property type="entry name" value="Pectinesterase_cat"/>
</dbReference>
<feature type="signal peptide" evidence="4">
    <location>
        <begin position="1"/>
        <end position="28"/>
    </location>
</feature>